<evidence type="ECO:0000313" key="3">
    <source>
        <dbReference type="Proteomes" id="UP000466517"/>
    </source>
</evidence>
<protein>
    <submittedName>
        <fullName evidence="2">Uncharacterized protein</fullName>
    </submittedName>
</protein>
<name>A0A7I7XI21_9MYCO</name>
<organism evidence="2 3">
    <name type="scientific">Mycolicibacterium madagascariense</name>
    <dbReference type="NCBI Taxonomy" id="212765"/>
    <lineage>
        <taxon>Bacteria</taxon>
        <taxon>Bacillati</taxon>
        <taxon>Actinomycetota</taxon>
        <taxon>Actinomycetes</taxon>
        <taxon>Mycobacteriales</taxon>
        <taxon>Mycobacteriaceae</taxon>
        <taxon>Mycolicibacterium</taxon>
    </lineage>
</organism>
<evidence type="ECO:0000256" key="1">
    <source>
        <dbReference type="SAM" id="MobiDB-lite"/>
    </source>
</evidence>
<reference evidence="2 3" key="1">
    <citation type="journal article" date="2019" name="Emerg. Microbes Infect.">
        <title>Comprehensive subspecies identification of 175 nontuberculous mycobacteria species based on 7547 genomic profiles.</title>
        <authorList>
            <person name="Matsumoto Y."/>
            <person name="Kinjo T."/>
            <person name="Motooka D."/>
            <person name="Nabeya D."/>
            <person name="Jung N."/>
            <person name="Uechi K."/>
            <person name="Horii T."/>
            <person name="Iida T."/>
            <person name="Fujita J."/>
            <person name="Nakamura S."/>
        </authorList>
    </citation>
    <scope>NUCLEOTIDE SEQUENCE [LARGE SCALE GENOMIC DNA]</scope>
    <source>
        <strain evidence="2 3">JCM 13574</strain>
    </source>
</reference>
<keyword evidence="3" id="KW-1185">Reference proteome</keyword>
<gene>
    <name evidence="2" type="ORF">MMAD_31510</name>
</gene>
<feature type="region of interest" description="Disordered" evidence="1">
    <location>
        <begin position="228"/>
        <end position="248"/>
    </location>
</feature>
<dbReference type="Proteomes" id="UP000466517">
    <property type="component" value="Chromosome"/>
</dbReference>
<evidence type="ECO:0000313" key="2">
    <source>
        <dbReference type="EMBL" id="BBZ28856.1"/>
    </source>
</evidence>
<dbReference type="EMBL" id="AP022610">
    <property type="protein sequence ID" value="BBZ28856.1"/>
    <property type="molecule type" value="Genomic_DNA"/>
</dbReference>
<dbReference type="KEGG" id="mmag:MMAD_31510"/>
<accession>A0A7I7XI21</accession>
<proteinExistence type="predicted"/>
<sequence length="248" mass="26602">MPAVPAVFVVDGVLVEVPVDALVADDGDAELVTLPADPAPEDPAPGPVSPWVAEVEVEDVLPSECSVSAWASPALHMTAAPRPMVMAPVLSQADTGITRPACRSVPALLCRVLLRCFPAIGCSPRVFDVALRETWLASLCTVVGPPRPVTRNRRSWREGWWSRRAQRRGRALLDDDAEANVADESAATMPVLDVRADCSSPTAKCSSPAPAPLDHCSSARARPTVRYDLVDDHGPRPQGRGRWTTWPP</sequence>
<dbReference type="AlphaFoldDB" id="A0A7I7XI21"/>